<proteinExistence type="predicted"/>
<organism evidence="2">
    <name type="scientific">Alexandrium monilatum</name>
    <dbReference type="NCBI Taxonomy" id="311494"/>
    <lineage>
        <taxon>Eukaryota</taxon>
        <taxon>Sar</taxon>
        <taxon>Alveolata</taxon>
        <taxon>Dinophyceae</taxon>
        <taxon>Gonyaulacales</taxon>
        <taxon>Pyrocystaceae</taxon>
        <taxon>Alexandrium</taxon>
    </lineage>
</organism>
<dbReference type="AlphaFoldDB" id="A0A7S4VY42"/>
<accession>A0A7S4VY42</accession>
<gene>
    <name evidence="2" type="ORF">AMON00008_LOCUS57904</name>
</gene>
<protein>
    <submittedName>
        <fullName evidence="2">Uncharacterized protein</fullName>
    </submittedName>
</protein>
<dbReference type="EMBL" id="HBNR01080998">
    <property type="protein sequence ID" value="CAE4658070.1"/>
    <property type="molecule type" value="Transcribed_RNA"/>
</dbReference>
<reference evidence="2" key="1">
    <citation type="submission" date="2021-01" db="EMBL/GenBank/DDBJ databases">
        <authorList>
            <person name="Corre E."/>
            <person name="Pelletier E."/>
            <person name="Niang G."/>
            <person name="Scheremetjew M."/>
            <person name="Finn R."/>
            <person name="Kale V."/>
            <person name="Holt S."/>
            <person name="Cochrane G."/>
            <person name="Meng A."/>
            <person name="Brown T."/>
            <person name="Cohen L."/>
        </authorList>
    </citation>
    <scope>NUCLEOTIDE SEQUENCE</scope>
    <source>
        <strain evidence="2">CCMP3105</strain>
    </source>
</reference>
<name>A0A7S4VY42_9DINO</name>
<feature type="compositionally biased region" description="Low complexity" evidence="1">
    <location>
        <begin position="170"/>
        <end position="179"/>
    </location>
</feature>
<evidence type="ECO:0000256" key="1">
    <source>
        <dbReference type="SAM" id="MobiDB-lite"/>
    </source>
</evidence>
<sequence>MPSPHLSRVSGAAPASATPRSQGAALAAPPPIQAPGAAGEAPSPAERLELQQRLGATAGLATAACALAVAGGAAGLHRRRSATAAGVLRKPIPVVDWQVPWRCVNRPDGPRARRPGFDPFKLAKKPGFDLKRAQLQEPRSQQPDGEQLARGKPQIVGESPGRVPARRRPFPGSGPRSRA</sequence>
<evidence type="ECO:0000313" key="2">
    <source>
        <dbReference type="EMBL" id="CAE4658070.1"/>
    </source>
</evidence>
<feature type="region of interest" description="Disordered" evidence="1">
    <location>
        <begin position="1"/>
        <end position="44"/>
    </location>
</feature>
<feature type="region of interest" description="Disordered" evidence="1">
    <location>
        <begin position="105"/>
        <end position="179"/>
    </location>
</feature>
<feature type="compositionally biased region" description="Low complexity" evidence="1">
    <location>
        <begin position="34"/>
        <end position="44"/>
    </location>
</feature>